<evidence type="ECO:0000313" key="1">
    <source>
        <dbReference type="EMBL" id="KAK7069724.1"/>
    </source>
</evidence>
<organism evidence="1 2">
    <name type="scientific">Halocaridina rubra</name>
    <name type="common">Hawaiian red shrimp</name>
    <dbReference type="NCBI Taxonomy" id="373956"/>
    <lineage>
        <taxon>Eukaryota</taxon>
        <taxon>Metazoa</taxon>
        <taxon>Ecdysozoa</taxon>
        <taxon>Arthropoda</taxon>
        <taxon>Crustacea</taxon>
        <taxon>Multicrustacea</taxon>
        <taxon>Malacostraca</taxon>
        <taxon>Eumalacostraca</taxon>
        <taxon>Eucarida</taxon>
        <taxon>Decapoda</taxon>
        <taxon>Pleocyemata</taxon>
        <taxon>Caridea</taxon>
        <taxon>Atyoidea</taxon>
        <taxon>Atyidae</taxon>
        <taxon>Halocaridina</taxon>
    </lineage>
</organism>
<evidence type="ECO:0000313" key="2">
    <source>
        <dbReference type="Proteomes" id="UP001381693"/>
    </source>
</evidence>
<accession>A0AAN8X0A7</accession>
<comment type="caution">
    <text evidence="1">The sequence shown here is derived from an EMBL/GenBank/DDBJ whole genome shotgun (WGS) entry which is preliminary data.</text>
</comment>
<proteinExistence type="predicted"/>
<dbReference type="Proteomes" id="UP001381693">
    <property type="component" value="Unassembled WGS sequence"/>
</dbReference>
<protein>
    <submittedName>
        <fullName evidence="1">Uncharacterized protein</fullName>
    </submittedName>
</protein>
<gene>
    <name evidence="1" type="ORF">SK128_017263</name>
</gene>
<dbReference type="AlphaFoldDB" id="A0AAN8X0A7"/>
<reference evidence="1 2" key="1">
    <citation type="submission" date="2023-11" db="EMBL/GenBank/DDBJ databases">
        <title>Halocaridina rubra genome assembly.</title>
        <authorList>
            <person name="Smith C."/>
        </authorList>
    </citation>
    <scope>NUCLEOTIDE SEQUENCE [LARGE SCALE GENOMIC DNA]</scope>
    <source>
        <strain evidence="1">EP-1</strain>
        <tissue evidence="1">Whole</tissue>
    </source>
</reference>
<keyword evidence="2" id="KW-1185">Reference proteome</keyword>
<sequence>MEEQDCLEIICNNSILHAVFTLQLDFEIIKQLTNIYGKKIKAELLCKTMAADIDQIHEINNINDTALKSIKNSCERFGTHAINHNIKTSDRNHPREGEYATYLDGRENLIMHSLKPLDRADDG</sequence>
<dbReference type="EMBL" id="JAXCGZ010015908">
    <property type="protein sequence ID" value="KAK7069724.1"/>
    <property type="molecule type" value="Genomic_DNA"/>
</dbReference>
<name>A0AAN8X0A7_HALRR</name>